<dbReference type="InterPro" id="IPR037401">
    <property type="entry name" value="SnoaL-like"/>
</dbReference>
<dbReference type="EMBL" id="JAULRT010000035">
    <property type="protein sequence ID" value="MDO3381423.1"/>
    <property type="molecule type" value="Genomic_DNA"/>
</dbReference>
<dbReference type="InterPro" id="IPR032710">
    <property type="entry name" value="NTF2-like_dom_sf"/>
</dbReference>
<protein>
    <submittedName>
        <fullName evidence="3">Nuclear transport factor 2 family protein</fullName>
    </submittedName>
</protein>
<evidence type="ECO:0000313" key="3">
    <source>
        <dbReference type="EMBL" id="MDO3381423.1"/>
    </source>
</evidence>
<dbReference type="Gene3D" id="3.10.450.50">
    <property type="match status" value="1"/>
</dbReference>
<evidence type="ECO:0000313" key="4">
    <source>
        <dbReference type="Proteomes" id="UP001168380"/>
    </source>
</evidence>
<evidence type="ECO:0000259" key="2">
    <source>
        <dbReference type="Pfam" id="PF12680"/>
    </source>
</evidence>
<gene>
    <name evidence="3" type="ORF">QWI16_04510</name>
</gene>
<accession>A0ABT8TBM3</accession>
<dbReference type="Pfam" id="PF12680">
    <property type="entry name" value="SnoaL_2"/>
    <property type="match status" value="1"/>
</dbReference>
<evidence type="ECO:0000256" key="1">
    <source>
        <dbReference type="SAM" id="SignalP"/>
    </source>
</evidence>
<proteinExistence type="predicted"/>
<dbReference type="Proteomes" id="UP001168380">
    <property type="component" value="Unassembled WGS sequence"/>
</dbReference>
<organism evidence="3 4">
    <name type="scientific">Gilvimarinus algae</name>
    <dbReference type="NCBI Taxonomy" id="3058037"/>
    <lineage>
        <taxon>Bacteria</taxon>
        <taxon>Pseudomonadati</taxon>
        <taxon>Pseudomonadota</taxon>
        <taxon>Gammaproteobacteria</taxon>
        <taxon>Cellvibrionales</taxon>
        <taxon>Cellvibrionaceae</taxon>
        <taxon>Gilvimarinus</taxon>
    </lineage>
</organism>
<dbReference type="SUPFAM" id="SSF54427">
    <property type="entry name" value="NTF2-like"/>
    <property type="match status" value="1"/>
</dbReference>
<keyword evidence="1" id="KW-0732">Signal</keyword>
<dbReference type="RefSeq" id="WP_302711560.1">
    <property type="nucleotide sequence ID" value="NZ_JAULRT010000035.1"/>
</dbReference>
<comment type="caution">
    <text evidence="3">The sequence shown here is derived from an EMBL/GenBank/DDBJ whole genome shotgun (WGS) entry which is preliminary data.</text>
</comment>
<sequence>MIRLISGLVLMLACAVALAQQNVLLIEQQVDAYNSNDADKYASYFHDDIEVYNYPDTPITAGKGALIETTRKTFADHSPSSRIVKVIDLNDKVITLERASFKVKDTRQELDVIKIYQFQGGLIRRMTFMN</sequence>
<feature type="chain" id="PRO_5045370001" evidence="1">
    <location>
        <begin position="20"/>
        <end position="130"/>
    </location>
</feature>
<feature type="signal peptide" evidence="1">
    <location>
        <begin position="1"/>
        <end position="19"/>
    </location>
</feature>
<keyword evidence="4" id="KW-1185">Reference proteome</keyword>
<reference evidence="3" key="1">
    <citation type="submission" date="2023-07" db="EMBL/GenBank/DDBJ databases">
        <title>Gilvimarinus algae sp. nov., isolated from the surface of Kelp.</title>
        <authorList>
            <person name="Sun Y.Y."/>
            <person name="Gong Y."/>
            <person name="Du Z.J."/>
        </authorList>
    </citation>
    <scope>NUCLEOTIDE SEQUENCE</scope>
    <source>
        <strain evidence="3">SDUM040014</strain>
    </source>
</reference>
<name>A0ABT8TBM3_9GAMM</name>
<feature type="domain" description="SnoaL-like" evidence="2">
    <location>
        <begin position="27"/>
        <end position="126"/>
    </location>
</feature>